<name>A0A395LVT0_9BACT</name>
<dbReference type="EMBL" id="PHFL01000078">
    <property type="protein sequence ID" value="RFM22741.1"/>
    <property type="molecule type" value="Genomic_DNA"/>
</dbReference>
<accession>A0A395LVT0</accession>
<sequence>MQAVLTGLMYFLAAATALAQRPLTVSLYGQTWSGVLPQSAVALSIKPEMDEMALEQTMRAVQTSLQPFVKTLQRSCDSLRCSDWLRLKVAMAVAKSAWKSEMERVVGCSALLRAMGYNAVLVASQRRLQLAVEINQPIYFGAMFRLGEGGKQMFMLLDVEKNSIQKSKPKGEMELLANLNEAQTLRALALDKLSFPILPNKPVTKTLTWTFQGKTFSLRVTLNRNLIDYLAEHPQMEVSWYFNQPLTSAFKAQVIEPLKKLVAQEKLTGAAAVDFLLQFSLARPYLEDHKQARGEHCSFVEESLFDDYTDCEDRAYLLAALVRGVLGYNVVGLQFPNHVAVAVEIPENRQMGKKIIFEGRTYIVCDPSYSGSTVGEIIEPFKDAAPQSVIKIDEIKFVD</sequence>
<reference evidence="2 3" key="1">
    <citation type="journal article" date="2011" name="ISME J.">
        <title>Community ecology of hot spring cyanobacterial mats: predominant populations and their functional potential.</title>
        <authorList>
            <person name="Klatt C.G."/>
            <person name="Wood J.M."/>
            <person name="Rusch D.B."/>
            <person name="Bateson M.M."/>
            <person name="Hamamura N."/>
            <person name="Heidelberg J.F."/>
            <person name="Grossman A.R."/>
            <person name="Bhaya D."/>
            <person name="Cohan F.M."/>
            <person name="Kuhl M."/>
            <person name="Bryant D.A."/>
            <person name="Ward D.M."/>
        </authorList>
    </citation>
    <scope>NUCLEOTIDE SEQUENCE [LARGE SCALE GENOMIC DNA]</scope>
    <source>
        <strain evidence="2">OS</strain>
    </source>
</reference>
<evidence type="ECO:0000313" key="2">
    <source>
        <dbReference type="EMBL" id="RFM22741.1"/>
    </source>
</evidence>
<feature type="chain" id="PRO_5017223434" description="Transglutaminase-like domain-containing protein" evidence="1">
    <location>
        <begin position="20"/>
        <end position="399"/>
    </location>
</feature>
<keyword evidence="1" id="KW-0732">Signal</keyword>
<feature type="signal peptide" evidence="1">
    <location>
        <begin position="1"/>
        <end position="19"/>
    </location>
</feature>
<evidence type="ECO:0000256" key="1">
    <source>
        <dbReference type="SAM" id="SignalP"/>
    </source>
</evidence>
<comment type="caution">
    <text evidence="2">The sequence shown here is derived from an EMBL/GenBank/DDBJ whole genome shotgun (WGS) entry which is preliminary data.</text>
</comment>
<evidence type="ECO:0008006" key="4">
    <source>
        <dbReference type="Google" id="ProtNLM"/>
    </source>
</evidence>
<proteinExistence type="predicted"/>
<protein>
    <recommendedName>
        <fullName evidence="4">Transglutaminase-like domain-containing protein</fullName>
    </recommendedName>
</protein>
<dbReference type="Proteomes" id="UP000266389">
    <property type="component" value="Unassembled WGS sequence"/>
</dbReference>
<gene>
    <name evidence="2" type="ORF">D0433_14645</name>
</gene>
<organism evidence="2 3">
    <name type="scientific">Candidatus Thermochlorobacter aerophilus</name>
    <dbReference type="NCBI Taxonomy" id="1868324"/>
    <lineage>
        <taxon>Bacteria</taxon>
        <taxon>Pseudomonadati</taxon>
        <taxon>Chlorobiota</taxon>
        <taxon>Chlorobiia</taxon>
        <taxon>Chlorobiales</taxon>
        <taxon>Candidatus Thermochlorobacteriaceae</taxon>
        <taxon>Candidatus Thermochlorobacter</taxon>
    </lineage>
</organism>
<dbReference type="AlphaFoldDB" id="A0A395LVT0"/>
<evidence type="ECO:0000313" key="3">
    <source>
        <dbReference type="Proteomes" id="UP000266389"/>
    </source>
</evidence>